<proteinExistence type="predicted"/>
<reference evidence="1 3" key="1">
    <citation type="submission" date="2019-09" db="EMBL/GenBank/DDBJ databases">
        <title>Comparative analysis of L. crispatus genomes revealed niche specific adaptation to different host and body sites.</title>
        <authorList>
            <person name="Pan M."/>
            <person name="Hidalgo-Cantabrana C."/>
            <person name="Barrangou R."/>
        </authorList>
    </citation>
    <scope>NUCLEOTIDE SEQUENCE [LARGE SCALE GENOMIC DNA]</scope>
    <source>
        <strain evidence="1 3">NCK973</strain>
    </source>
</reference>
<dbReference type="Proteomes" id="UP000322051">
    <property type="component" value="Unassembled WGS sequence"/>
</dbReference>
<keyword evidence="2" id="KW-0614">Plasmid</keyword>
<dbReference type="Proteomes" id="UP000464915">
    <property type="component" value="Plasmid unnamed"/>
</dbReference>
<dbReference type="RefSeq" id="WP_065989069.1">
    <property type="nucleotide sequence ID" value="NZ_CP047143.1"/>
</dbReference>
<protein>
    <submittedName>
        <fullName evidence="1">Uncharacterized protein</fullName>
    </submittedName>
</protein>
<name>A0AAN5W6K7_9LACO</name>
<dbReference type="EMBL" id="CP047143">
    <property type="protein sequence ID" value="QHQ69163.1"/>
    <property type="molecule type" value="Genomic_DNA"/>
</dbReference>
<evidence type="ECO:0000313" key="2">
    <source>
        <dbReference type="EMBL" id="QHQ69163.1"/>
    </source>
</evidence>
<dbReference type="AlphaFoldDB" id="A0AAN5W6K7"/>
<geneLocation type="plasmid" evidence="2 4">
    <name>unnamed</name>
</geneLocation>
<evidence type="ECO:0000313" key="3">
    <source>
        <dbReference type="Proteomes" id="UP000322051"/>
    </source>
</evidence>
<sequence>MKINVFSFDADVMYARKYLPTKKCRNVRTMTMLASHQFHVRKISSKEAPIAFKVTAYEANRTIRLFNGTLYGTIIQCGGYRFDDFLQPLLWEVKWQYQSLVHKQAPNGDMANYFVDRPYDMNKSVTLSDTFDENCQKIQEHLDQKFLIIDDELWVKTEEPRYEVVTMGLGHNHGGTAMFIEYDYNENISNDNYFRADQFKEAYDYAIKVAEGRGDTDSAARFREELKTKEYLKYIEVCIPEAVNLNPRRDAGSGNPLLNEMEEAISGSPDKQSAALGVFLTALTHLK</sequence>
<accession>A0AAN5W6K7</accession>
<gene>
    <name evidence="1" type="ORF">F1C02_09300</name>
    <name evidence="2" type="ORF">GSR61_11300</name>
</gene>
<evidence type="ECO:0000313" key="4">
    <source>
        <dbReference type="Proteomes" id="UP000464915"/>
    </source>
</evidence>
<dbReference type="EMBL" id="VUAO01000028">
    <property type="protein sequence ID" value="KAA8796679.1"/>
    <property type="molecule type" value="Genomic_DNA"/>
</dbReference>
<reference evidence="2 4" key="2">
    <citation type="submission" date="2019-12" db="EMBL/GenBank/DDBJ databases">
        <title>Complete Genome Sequences of Lactobacillus strains, C25 and P38, Isolated from Chicken Cecum.</title>
        <authorList>
            <person name="Hassan H.M."/>
            <person name="Mendoza M."/>
            <person name="Rezvani M."/>
            <person name="Koci M.D."/>
            <person name="Dickey A.N."/>
            <person name="Scholl E.H."/>
        </authorList>
    </citation>
    <scope>NUCLEOTIDE SEQUENCE [LARGE SCALE GENOMIC DNA]</scope>
    <source>
        <strain evidence="2 4">C25</strain>
        <plasmid evidence="2 4">unnamed</plasmid>
    </source>
</reference>
<evidence type="ECO:0000313" key="1">
    <source>
        <dbReference type="EMBL" id="KAA8796679.1"/>
    </source>
</evidence>
<organism evidence="1 3">
    <name type="scientific">Lactobacillus crispatus</name>
    <dbReference type="NCBI Taxonomy" id="47770"/>
    <lineage>
        <taxon>Bacteria</taxon>
        <taxon>Bacillati</taxon>
        <taxon>Bacillota</taxon>
        <taxon>Bacilli</taxon>
        <taxon>Lactobacillales</taxon>
        <taxon>Lactobacillaceae</taxon>
        <taxon>Lactobacillus</taxon>
    </lineage>
</organism>